<evidence type="ECO:0000256" key="1">
    <source>
        <dbReference type="SAM" id="MobiDB-lite"/>
    </source>
</evidence>
<dbReference type="AlphaFoldDB" id="A0AAE0XZP2"/>
<proteinExistence type="predicted"/>
<gene>
    <name evidence="2" type="ORF">RRG08_032619</name>
</gene>
<name>A0AAE0XZP2_9GAST</name>
<organism evidence="2 3">
    <name type="scientific">Elysia crispata</name>
    <name type="common">lettuce slug</name>
    <dbReference type="NCBI Taxonomy" id="231223"/>
    <lineage>
        <taxon>Eukaryota</taxon>
        <taxon>Metazoa</taxon>
        <taxon>Spiralia</taxon>
        <taxon>Lophotrochozoa</taxon>
        <taxon>Mollusca</taxon>
        <taxon>Gastropoda</taxon>
        <taxon>Heterobranchia</taxon>
        <taxon>Euthyneura</taxon>
        <taxon>Panpulmonata</taxon>
        <taxon>Sacoglossa</taxon>
        <taxon>Placobranchoidea</taxon>
        <taxon>Plakobranchidae</taxon>
        <taxon>Elysia</taxon>
    </lineage>
</organism>
<dbReference type="EMBL" id="JAWDGP010007236">
    <property type="protein sequence ID" value="KAK3727660.1"/>
    <property type="molecule type" value="Genomic_DNA"/>
</dbReference>
<dbReference type="Proteomes" id="UP001283361">
    <property type="component" value="Unassembled WGS sequence"/>
</dbReference>
<comment type="caution">
    <text evidence="2">The sequence shown here is derived from an EMBL/GenBank/DDBJ whole genome shotgun (WGS) entry which is preliminary data.</text>
</comment>
<reference evidence="2" key="1">
    <citation type="journal article" date="2023" name="G3 (Bethesda)">
        <title>A reference genome for the long-term kleptoplast-retaining sea slug Elysia crispata morphotype clarki.</title>
        <authorList>
            <person name="Eastman K.E."/>
            <person name="Pendleton A.L."/>
            <person name="Shaikh M.A."/>
            <person name="Suttiyut T."/>
            <person name="Ogas R."/>
            <person name="Tomko P."/>
            <person name="Gavelis G."/>
            <person name="Widhalm J.R."/>
            <person name="Wisecaver J.H."/>
        </authorList>
    </citation>
    <scope>NUCLEOTIDE SEQUENCE</scope>
    <source>
        <strain evidence="2">ECLA1</strain>
    </source>
</reference>
<keyword evidence="3" id="KW-1185">Reference proteome</keyword>
<protein>
    <submittedName>
        <fullName evidence="2">Uncharacterized protein</fullName>
    </submittedName>
</protein>
<evidence type="ECO:0000313" key="3">
    <source>
        <dbReference type="Proteomes" id="UP001283361"/>
    </source>
</evidence>
<feature type="region of interest" description="Disordered" evidence="1">
    <location>
        <begin position="99"/>
        <end position="120"/>
    </location>
</feature>
<accession>A0AAE0XZP2</accession>
<evidence type="ECO:0000313" key="2">
    <source>
        <dbReference type="EMBL" id="KAK3727660.1"/>
    </source>
</evidence>
<sequence length="139" mass="15641">MTDSEEFGELEKALVPFMMQNQSRLQNRNKGKARLIFAGKSCEIRSTPTVSVRLNGIRETDECSLNNTFGQAVYKPSLGKQTLLAYSLRLNIARSIGPDSSSTLLDGEEEDDENNSTSVKTLERIKLSRQLKVMVDEFY</sequence>